<protein>
    <submittedName>
        <fullName evidence="2">Uncharacterized protein</fullName>
    </submittedName>
</protein>
<dbReference type="PANTHER" id="PTHR35317">
    <property type="entry name" value="OS04G0629600 PROTEIN"/>
    <property type="match status" value="1"/>
</dbReference>
<accession>A0A2U1Q9J4</accession>
<proteinExistence type="predicted"/>
<feature type="compositionally biased region" description="Basic and acidic residues" evidence="1">
    <location>
        <begin position="1"/>
        <end position="31"/>
    </location>
</feature>
<organism evidence="2 3">
    <name type="scientific">Artemisia annua</name>
    <name type="common">Sweet wormwood</name>
    <dbReference type="NCBI Taxonomy" id="35608"/>
    <lineage>
        <taxon>Eukaryota</taxon>
        <taxon>Viridiplantae</taxon>
        <taxon>Streptophyta</taxon>
        <taxon>Embryophyta</taxon>
        <taxon>Tracheophyta</taxon>
        <taxon>Spermatophyta</taxon>
        <taxon>Magnoliopsida</taxon>
        <taxon>eudicotyledons</taxon>
        <taxon>Gunneridae</taxon>
        <taxon>Pentapetalae</taxon>
        <taxon>asterids</taxon>
        <taxon>campanulids</taxon>
        <taxon>Asterales</taxon>
        <taxon>Asteraceae</taxon>
        <taxon>Asteroideae</taxon>
        <taxon>Anthemideae</taxon>
        <taxon>Artemisiinae</taxon>
        <taxon>Artemisia</taxon>
    </lineage>
</organism>
<keyword evidence="3" id="KW-1185">Reference proteome</keyword>
<dbReference type="EMBL" id="PKPP01000293">
    <property type="protein sequence ID" value="PWA94679.1"/>
    <property type="molecule type" value="Genomic_DNA"/>
</dbReference>
<dbReference type="Pfam" id="PF14223">
    <property type="entry name" value="Retrotran_gag_2"/>
    <property type="match status" value="1"/>
</dbReference>
<evidence type="ECO:0000256" key="1">
    <source>
        <dbReference type="SAM" id="MobiDB-lite"/>
    </source>
</evidence>
<gene>
    <name evidence="2" type="ORF">CTI12_AA057320</name>
</gene>
<sequence length="370" mass="42328">MSKPADEFSSRHIDSDESNHEDVVSDNEKPKQQQQIVPVANIKLPILKKEEYDIWAMEMEHYLEYIDNDVWKVIQNGNSKKRISVGKDGTVKVLPPVTAAEIHAVEKERKARTILLMAIPKEHLRRFHGMDDDKEIWEAIRIRFGGNANSKKMQKAILKQQFEAFTVSSSEGLEKCYEKFQHLLSQLEAHGSLVSTEDANHKFLRSLPYEWTNVTMSMRLKEGVDDWSIDDLFNNLRVFEQDIKGSSKPSSSAANVAFVGQGKTSTNKVSSDSFNSGSYASSSNNIMERDIPVGFADEVLYSLFAKRSDERDLIHDDLDQIDDVDIEEMDINWQLAMIALRMKRFFKKTERNIIYNGNKPVGYDKSKHGS</sequence>
<feature type="region of interest" description="Disordered" evidence="1">
    <location>
        <begin position="1"/>
        <end position="34"/>
    </location>
</feature>
<comment type="caution">
    <text evidence="2">The sequence shown here is derived from an EMBL/GenBank/DDBJ whole genome shotgun (WGS) entry which is preliminary data.</text>
</comment>
<reference evidence="2 3" key="1">
    <citation type="journal article" date="2018" name="Mol. Plant">
        <title>The genome of Artemisia annua provides insight into the evolution of Asteraceae family and artemisinin biosynthesis.</title>
        <authorList>
            <person name="Shen Q."/>
            <person name="Zhang L."/>
            <person name="Liao Z."/>
            <person name="Wang S."/>
            <person name="Yan T."/>
            <person name="Shi P."/>
            <person name="Liu M."/>
            <person name="Fu X."/>
            <person name="Pan Q."/>
            <person name="Wang Y."/>
            <person name="Lv Z."/>
            <person name="Lu X."/>
            <person name="Zhang F."/>
            <person name="Jiang W."/>
            <person name="Ma Y."/>
            <person name="Chen M."/>
            <person name="Hao X."/>
            <person name="Li L."/>
            <person name="Tang Y."/>
            <person name="Lv G."/>
            <person name="Zhou Y."/>
            <person name="Sun X."/>
            <person name="Brodelius P.E."/>
            <person name="Rose J.K.C."/>
            <person name="Tang K."/>
        </authorList>
    </citation>
    <scope>NUCLEOTIDE SEQUENCE [LARGE SCALE GENOMIC DNA]</scope>
    <source>
        <strain evidence="3">cv. Huhao1</strain>
        <tissue evidence="2">Leaf</tissue>
    </source>
</reference>
<dbReference type="PANTHER" id="PTHR35317:SF23">
    <property type="entry name" value="OS04G0629600 PROTEIN"/>
    <property type="match status" value="1"/>
</dbReference>
<name>A0A2U1Q9J4_ARTAN</name>
<dbReference type="OrthoDB" id="851817at2759"/>
<evidence type="ECO:0000313" key="2">
    <source>
        <dbReference type="EMBL" id="PWA94679.1"/>
    </source>
</evidence>
<evidence type="ECO:0000313" key="3">
    <source>
        <dbReference type="Proteomes" id="UP000245207"/>
    </source>
</evidence>
<dbReference type="Proteomes" id="UP000245207">
    <property type="component" value="Unassembled WGS sequence"/>
</dbReference>
<dbReference type="AlphaFoldDB" id="A0A2U1Q9J4"/>